<organism evidence="8 9">
    <name type="scientific">Fulvivirga lutea</name>
    <dbReference type="NCBI Taxonomy" id="2810512"/>
    <lineage>
        <taxon>Bacteria</taxon>
        <taxon>Pseudomonadati</taxon>
        <taxon>Bacteroidota</taxon>
        <taxon>Cytophagia</taxon>
        <taxon>Cytophagales</taxon>
        <taxon>Fulvivirgaceae</taxon>
        <taxon>Fulvivirga</taxon>
    </lineage>
</organism>
<keyword evidence="3 6" id="KW-1133">Transmembrane helix</keyword>
<feature type="transmembrane region" description="Helical" evidence="6">
    <location>
        <begin position="155"/>
        <end position="185"/>
    </location>
</feature>
<feature type="coiled-coil region" evidence="5">
    <location>
        <begin position="258"/>
        <end position="311"/>
    </location>
</feature>
<dbReference type="InterPro" id="IPR005821">
    <property type="entry name" value="Ion_trans_dom"/>
</dbReference>
<evidence type="ECO:0000256" key="4">
    <source>
        <dbReference type="ARBA" id="ARBA00023136"/>
    </source>
</evidence>
<evidence type="ECO:0000256" key="5">
    <source>
        <dbReference type="SAM" id="Coils"/>
    </source>
</evidence>
<gene>
    <name evidence="8" type="ORF">JR347_07240</name>
</gene>
<dbReference type="KEGG" id="fuv:JR347_07240"/>
<feature type="transmembrane region" description="Helical" evidence="6">
    <location>
        <begin position="233"/>
        <end position="253"/>
    </location>
</feature>
<dbReference type="Proteomes" id="UP000662783">
    <property type="component" value="Chromosome"/>
</dbReference>
<dbReference type="GO" id="GO:0001518">
    <property type="term" value="C:voltage-gated sodium channel complex"/>
    <property type="evidence" value="ECO:0007669"/>
    <property type="project" value="TreeGrafter"/>
</dbReference>
<dbReference type="GO" id="GO:0005248">
    <property type="term" value="F:voltage-gated sodium channel activity"/>
    <property type="evidence" value="ECO:0007669"/>
    <property type="project" value="TreeGrafter"/>
</dbReference>
<reference evidence="8" key="1">
    <citation type="submission" date="2021-02" db="EMBL/GenBank/DDBJ databases">
        <title>Fulvivirga sp. S481 isolated from sea water.</title>
        <authorList>
            <person name="Bae S.S."/>
            <person name="Baek K."/>
        </authorList>
    </citation>
    <scope>NUCLEOTIDE SEQUENCE</scope>
    <source>
        <strain evidence="8">S481</strain>
    </source>
</reference>
<evidence type="ECO:0000256" key="3">
    <source>
        <dbReference type="ARBA" id="ARBA00022989"/>
    </source>
</evidence>
<accession>A0A974WKI5</accession>
<dbReference type="EMBL" id="CP070608">
    <property type="protein sequence ID" value="QSE98867.1"/>
    <property type="molecule type" value="Genomic_DNA"/>
</dbReference>
<dbReference type="Pfam" id="PF00520">
    <property type="entry name" value="Ion_trans"/>
    <property type="match status" value="1"/>
</dbReference>
<name>A0A974WKI5_9BACT</name>
<evidence type="ECO:0000259" key="7">
    <source>
        <dbReference type="Pfam" id="PF00520"/>
    </source>
</evidence>
<keyword evidence="2 6" id="KW-0812">Transmembrane</keyword>
<dbReference type="AlphaFoldDB" id="A0A974WKI5"/>
<sequence>MRRQIRQLVESVEFQNTVVFVIIFCSIVLGIETFFYKKLVLFEAVDLIFTLFFVVEIILRLLAAKSLSSFFHICTIRIKKKQKRNRTVNKLQFLFEEKGFWNVFDTTIVVLSVIGLMSHWVEHPEFLVVSRLFRVSRIFRLLEISSELRNVEKKIITIIPTVFSFALLLGILIYIYSIIGIYLFGHHAFEKADFSDLPAAALTLFQLMTLDGWSEIMNDVAALEYDNWFYKGYFISFVILTAIISFNVFVAVLTTQVHDRMQEEAKNAEKKLRNTIESDIEEAEEEVLKSMEMMLSEIRDLKAEVKSLKNG</sequence>
<evidence type="ECO:0000256" key="6">
    <source>
        <dbReference type="SAM" id="Phobius"/>
    </source>
</evidence>
<comment type="subcellular location">
    <subcellularLocation>
        <location evidence="1">Membrane</location>
        <topology evidence="1">Multi-pass membrane protein</topology>
    </subcellularLocation>
</comment>
<keyword evidence="5" id="KW-0175">Coiled coil</keyword>
<dbReference type="Gene3D" id="1.10.287.70">
    <property type="match status" value="1"/>
</dbReference>
<keyword evidence="9" id="KW-1185">Reference proteome</keyword>
<evidence type="ECO:0000256" key="2">
    <source>
        <dbReference type="ARBA" id="ARBA00022692"/>
    </source>
</evidence>
<protein>
    <submittedName>
        <fullName evidence="8">Ion transporter</fullName>
    </submittedName>
</protein>
<dbReference type="InterPro" id="IPR027359">
    <property type="entry name" value="Volt_channel_dom_sf"/>
</dbReference>
<evidence type="ECO:0000313" key="9">
    <source>
        <dbReference type="Proteomes" id="UP000662783"/>
    </source>
</evidence>
<proteinExistence type="predicted"/>
<dbReference type="RefSeq" id="WP_205723381.1">
    <property type="nucleotide sequence ID" value="NZ_CP070608.1"/>
</dbReference>
<dbReference type="InterPro" id="IPR043203">
    <property type="entry name" value="VGCC_Ca_Na"/>
</dbReference>
<dbReference type="PANTHER" id="PTHR10037">
    <property type="entry name" value="VOLTAGE-GATED CATION CHANNEL CALCIUM AND SODIUM"/>
    <property type="match status" value="1"/>
</dbReference>
<feature type="transmembrane region" description="Helical" evidence="6">
    <location>
        <begin position="12"/>
        <end position="36"/>
    </location>
</feature>
<feature type="domain" description="Ion transport" evidence="7">
    <location>
        <begin position="14"/>
        <end position="259"/>
    </location>
</feature>
<dbReference type="SUPFAM" id="SSF81324">
    <property type="entry name" value="Voltage-gated potassium channels"/>
    <property type="match status" value="1"/>
</dbReference>
<evidence type="ECO:0000256" key="1">
    <source>
        <dbReference type="ARBA" id="ARBA00004141"/>
    </source>
</evidence>
<dbReference type="Gene3D" id="1.20.120.350">
    <property type="entry name" value="Voltage-gated potassium channels. Chain C"/>
    <property type="match status" value="1"/>
</dbReference>
<evidence type="ECO:0000313" key="8">
    <source>
        <dbReference type="EMBL" id="QSE98867.1"/>
    </source>
</evidence>
<feature type="transmembrane region" description="Helical" evidence="6">
    <location>
        <begin position="48"/>
        <end position="78"/>
    </location>
</feature>
<dbReference type="PANTHER" id="PTHR10037:SF62">
    <property type="entry name" value="SODIUM CHANNEL PROTEIN 60E"/>
    <property type="match status" value="1"/>
</dbReference>
<keyword evidence="4 6" id="KW-0472">Membrane</keyword>